<name>A0ABQ1AF65_ASPLE</name>
<feature type="region of interest" description="Disordered" evidence="1">
    <location>
        <begin position="75"/>
        <end position="153"/>
    </location>
</feature>
<accession>A0ABQ1AF65</accession>
<evidence type="ECO:0000256" key="1">
    <source>
        <dbReference type="SAM" id="MobiDB-lite"/>
    </source>
</evidence>
<feature type="compositionally biased region" description="Acidic residues" evidence="1">
    <location>
        <begin position="129"/>
        <end position="140"/>
    </location>
</feature>
<protein>
    <submittedName>
        <fullName evidence="2">Uncharacterized protein</fullName>
    </submittedName>
</protein>
<keyword evidence="3" id="KW-1185">Reference proteome</keyword>
<sequence length="153" mass="16579">RGARGRGGQRVGRGGYLPAGVQAARPVRFGRELRRAPVEELTAEERVNEGQALEATMRELIGTFRRLAARRDRLRGQVNTPNPVEGEGVFPAIEGGHVDAGQVEGEEGEEGEEGGEDQGEGQAQGGDHEDAEMGDGDPDNYENFLDNYVEYDL</sequence>
<gene>
    <name evidence="2" type="ORF">IFM60648_05798</name>
</gene>
<feature type="non-terminal residue" evidence="2">
    <location>
        <position position="1"/>
    </location>
</feature>
<reference evidence="2 3" key="1">
    <citation type="submission" date="2020-01" db="EMBL/GenBank/DDBJ databases">
        <title>Draft genome sequence of Aspergillus lentulus IFM 60648.</title>
        <authorList>
            <person name="Takahashi H."/>
            <person name="Yaguchi T."/>
        </authorList>
    </citation>
    <scope>NUCLEOTIDE SEQUENCE [LARGE SCALE GENOMIC DNA]</scope>
    <source>
        <strain evidence="2 3">IFM 60648</strain>
    </source>
</reference>
<organism evidence="2 3">
    <name type="scientific">Aspergillus lentulus</name>
    <dbReference type="NCBI Taxonomy" id="293939"/>
    <lineage>
        <taxon>Eukaryota</taxon>
        <taxon>Fungi</taxon>
        <taxon>Dikarya</taxon>
        <taxon>Ascomycota</taxon>
        <taxon>Pezizomycotina</taxon>
        <taxon>Eurotiomycetes</taxon>
        <taxon>Eurotiomycetidae</taxon>
        <taxon>Eurotiales</taxon>
        <taxon>Aspergillaceae</taxon>
        <taxon>Aspergillus</taxon>
        <taxon>Aspergillus subgen. Fumigati</taxon>
    </lineage>
</organism>
<dbReference type="Proteomes" id="UP000465220">
    <property type="component" value="Unassembled WGS sequence"/>
</dbReference>
<feature type="compositionally biased region" description="Acidic residues" evidence="1">
    <location>
        <begin position="104"/>
        <end position="119"/>
    </location>
</feature>
<evidence type="ECO:0000313" key="2">
    <source>
        <dbReference type="EMBL" id="GFF80684.1"/>
    </source>
</evidence>
<comment type="caution">
    <text evidence="2">The sequence shown here is derived from an EMBL/GenBank/DDBJ whole genome shotgun (WGS) entry which is preliminary data.</text>
</comment>
<dbReference type="EMBL" id="BLKI01000032">
    <property type="protein sequence ID" value="GFF80684.1"/>
    <property type="molecule type" value="Genomic_DNA"/>
</dbReference>
<proteinExistence type="predicted"/>
<evidence type="ECO:0000313" key="3">
    <source>
        <dbReference type="Proteomes" id="UP000465220"/>
    </source>
</evidence>